<keyword evidence="1" id="KW-0732">Signal</keyword>
<name>A0A242N8C7_CABSO</name>
<protein>
    <recommendedName>
        <fullName evidence="4">Lipoprotein</fullName>
    </recommendedName>
</protein>
<comment type="caution">
    <text evidence="2">The sequence shown here is derived from an EMBL/GenBank/DDBJ whole genome shotgun (WGS) entry which is preliminary data.</text>
</comment>
<reference evidence="2 3" key="1">
    <citation type="submission" date="2017-03" db="EMBL/GenBank/DDBJ databases">
        <title>Genome analysis of strain PAMC 26510.</title>
        <authorList>
            <person name="Oh H.-M."/>
            <person name="Yang J.-A."/>
        </authorList>
    </citation>
    <scope>NUCLEOTIDE SEQUENCE [LARGE SCALE GENOMIC DNA]</scope>
    <source>
        <strain evidence="2 3">PAMC 26510</strain>
    </source>
</reference>
<feature type="signal peptide" evidence="1">
    <location>
        <begin position="1"/>
        <end position="41"/>
    </location>
</feature>
<evidence type="ECO:0000313" key="3">
    <source>
        <dbReference type="Proteomes" id="UP000194546"/>
    </source>
</evidence>
<dbReference type="Proteomes" id="UP000194546">
    <property type="component" value="Unassembled WGS sequence"/>
</dbReference>
<evidence type="ECO:0008006" key="4">
    <source>
        <dbReference type="Google" id="ProtNLM"/>
    </source>
</evidence>
<proteinExistence type="predicted"/>
<accession>A0A242N8C7</accession>
<feature type="chain" id="PRO_5012105382" description="Lipoprotein" evidence="1">
    <location>
        <begin position="42"/>
        <end position="104"/>
    </location>
</feature>
<organism evidence="2 3">
    <name type="scientific">Caballeronia sordidicola</name>
    <name type="common">Burkholderia sordidicola</name>
    <dbReference type="NCBI Taxonomy" id="196367"/>
    <lineage>
        <taxon>Bacteria</taxon>
        <taxon>Pseudomonadati</taxon>
        <taxon>Pseudomonadota</taxon>
        <taxon>Betaproteobacteria</taxon>
        <taxon>Burkholderiales</taxon>
        <taxon>Burkholderiaceae</taxon>
        <taxon>Caballeronia</taxon>
    </lineage>
</organism>
<sequence>MAYSRYHKNSDKKGYRMKLSWVFAVRSLALVPLLAAVSALSACSSAPPLFSSDGRPTSMINCPSNGGWSNCQENARAMCAGTYDVLDQSSENGQNGLLIACRAK</sequence>
<dbReference type="AlphaFoldDB" id="A0A242N8C7"/>
<gene>
    <name evidence="2" type="ORF">PAMC26510_05285</name>
</gene>
<dbReference type="EMBL" id="NBTY01000018">
    <property type="protein sequence ID" value="OTP79917.1"/>
    <property type="molecule type" value="Genomic_DNA"/>
</dbReference>
<evidence type="ECO:0000313" key="2">
    <source>
        <dbReference type="EMBL" id="OTP79917.1"/>
    </source>
</evidence>
<evidence type="ECO:0000256" key="1">
    <source>
        <dbReference type="SAM" id="SignalP"/>
    </source>
</evidence>